<dbReference type="Proteomes" id="UP000736672">
    <property type="component" value="Unassembled WGS sequence"/>
</dbReference>
<sequence>MDPTSGPTRADQIDVSVVAFWTPESEGGSQEDGFDRKLLTFYLNNWCPGRSVLVKTNPWPLILAQAYRNTAVSDAIASAIGCLAGVYIYDYLADERIRKAVCRRYTMAAEYYQELLNGLGSSRPGEGEESITLGVVLSTIHVVQVEERHEKPGSRRQPSINATTLRRESPLRSQ</sequence>
<feature type="compositionally biased region" description="Basic and acidic residues" evidence="1">
    <location>
        <begin position="165"/>
        <end position="174"/>
    </location>
</feature>
<proteinExistence type="predicted"/>
<evidence type="ECO:0000256" key="1">
    <source>
        <dbReference type="SAM" id="MobiDB-lite"/>
    </source>
</evidence>
<name>A0A9P9H0T4_FUSSL</name>
<dbReference type="AlphaFoldDB" id="A0A9P9H0T4"/>
<evidence type="ECO:0000313" key="2">
    <source>
        <dbReference type="EMBL" id="KAH7248288.1"/>
    </source>
</evidence>
<gene>
    <name evidence="2" type="ORF">B0J15DRAFT_562568</name>
</gene>
<keyword evidence="3" id="KW-1185">Reference proteome</keyword>
<protein>
    <submittedName>
        <fullName evidence="2">Uncharacterized protein</fullName>
    </submittedName>
</protein>
<evidence type="ECO:0000313" key="3">
    <source>
        <dbReference type="Proteomes" id="UP000736672"/>
    </source>
</evidence>
<feature type="region of interest" description="Disordered" evidence="1">
    <location>
        <begin position="146"/>
        <end position="174"/>
    </location>
</feature>
<dbReference type="OrthoDB" id="3597252at2759"/>
<comment type="caution">
    <text evidence="2">The sequence shown here is derived from an EMBL/GenBank/DDBJ whole genome shotgun (WGS) entry which is preliminary data.</text>
</comment>
<organism evidence="2 3">
    <name type="scientific">Fusarium solani</name>
    <name type="common">Filamentous fungus</name>
    <dbReference type="NCBI Taxonomy" id="169388"/>
    <lineage>
        <taxon>Eukaryota</taxon>
        <taxon>Fungi</taxon>
        <taxon>Dikarya</taxon>
        <taxon>Ascomycota</taxon>
        <taxon>Pezizomycotina</taxon>
        <taxon>Sordariomycetes</taxon>
        <taxon>Hypocreomycetidae</taxon>
        <taxon>Hypocreales</taxon>
        <taxon>Nectriaceae</taxon>
        <taxon>Fusarium</taxon>
        <taxon>Fusarium solani species complex</taxon>
    </lineage>
</organism>
<dbReference type="EMBL" id="JAGTJS010000014">
    <property type="protein sequence ID" value="KAH7248288.1"/>
    <property type="molecule type" value="Genomic_DNA"/>
</dbReference>
<reference evidence="2" key="1">
    <citation type="journal article" date="2021" name="Nat. Commun.">
        <title>Genetic determinants of endophytism in the Arabidopsis root mycobiome.</title>
        <authorList>
            <person name="Mesny F."/>
            <person name="Miyauchi S."/>
            <person name="Thiergart T."/>
            <person name="Pickel B."/>
            <person name="Atanasova L."/>
            <person name="Karlsson M."/>
            <person name="Huettel B."/>
            <person name="Barry K.W."/>
            <person name="Haridas S."/>
            <person name="Chen C."/>
            <person name="Bauer D."/>
            <person name="Andreopoulos W."/>
            <person name="Pangilinan J."/>
            <person name="LaButti K."/>
            <person name="Riley R."/>
            <person name="Lipzen A."/>
            <person name="Clum A."/>
            <person name="Drula E."/>
            <person name="Henrissat B."/>
            <person name="Kohler A."/>
            <person name="Grigoriev I.V."/>
            <person name="Martin F.M."/>
            <person name="Hacquard S."/>
        </authorList>
    </citation>
    <scope>NUCLEOTIDE SEQUENCE</scope>
    <source>
        <strain evidence="2">FSSC 5 MPI-SDFR-AT-0091</strain>
    </source>
</reference>
<accession>A0A9P9H0T4</accession>